<name>A0A8D5JG32_9BACT</name>
<reference evidence="1" key="1">
    <citation type="submission" date="2020-09" db="EMBL/GenBank/DDBJ databases">
        <title>Desulfogranum mesoprofundum gen. nov., sp. nov., a novel mesophilic, sulfate-reducing chemolithoautotroph isolated from a deep-sea hydrothermal vent chimney in the Suiyo Seamount.</title>
        <authorList>
            <person name="Hashimoto Y."/>
            <person name="Nakagawa S."/>
        </authorList>
    </citation>
    <scope>NUCLEOTIDE SEQUENCE</scope>
    <source>
        <strain evidence="1">KT2</strain>
    </source>
</reference>
<sequence>MISYGITDTGVDCNEYYSDDGYCGPGWAGGLRGCCEEVWFRLYSLTDPLWIRWNGFFYFLVVKNCFLIF</sequence>
<organism evidence="1 2">
    <name type="scientific">Desulfomarina profundi</name>
    <dbReference type="NCBI Taxonomy" id="2772557"/>
    <lineage>
        <taxon>Bacteria</taxon>
        <taxon>Pseudomonadati</taxon>
        <taxon>Thermodesulfobacteriota</taxon>
        <taxon>Desulfobulbia</taxon>
        <taxon>Desulfobulbales</taxon>
        <taxon>Desulfobulbaceae</taxon>
        <taxon>Desulfomarina</taxon>
    </lineage>
</organism>
<protein>
    <submittedName>
        <fullName evidence="1">Uncharacterized protein</fullName>
    </submittedName>
</protein>
<dbReference type="Proteomes" id="UP000826725">
    <property type="component" value="Chromosome"/>
</dbReference>
<dbReference type="KEGG" id="dbk:DGMP_02620"/>
<accession>A0A8D5JG32</accession>
<evidence type="ECO:0000313" key="2">
    <source>
        <dbReference type="Proteomes" id="UP000826725"/>
    </source>
</evidence>
<keyword evidence="2" id="KW-1185">Reference proteome</keyword>
<evidence type="ECO:0000313" key="1">
    <source>
        <dbReference type="EMBL" id="BCL59569.1"/>
    </source>
</evidence>
<gene>
    <name evidence="1" type="ORF">DGMP_02620</name>
</gene>
<dbReference type="AlphaFoldDB" id="A0A8D5JG32"/>
<dbReference type="EMBL" id="AP024086">
    <property type="protein sequence ID" value="BCL59569.1"/>
    <property type="molecule type" value="Genomic_DNA"/>
</dbReference>
<proteinExistence type="predicted"/>